<dbReference type="InterPro" id="IPR008007">
    <property type="entry name" value="Peptidase_M42"/>
</dbReference>
<dbReference type="PANTHER" id="PTHR32481">
    <property type="entry name" value="AMINOPEPTIDASE"/>
    <property type="match status" value="1"/>
</dbReference>
<feature type="region of interest" description="Disordered" evidence="6">
    <location>
        <begin position="366"/>
        <end position="390"/>
    </location>
</feature>
<evidence type="ECO:0000256" key="5">
    <source>
        <dbReference type="ARBA" id="ARBA00022801"/>
    </source>
</evidence>
<dbReference type="RefSeq" id="WP_037161422.1">
    <property type="nucleotide sequence ID" value="NZ_CAJXID010000054.1"/>
</dbReference>
<keyword evidence="5" id="KW-0378">Hydrolase</keyword>
<evidence type="ECO:0000256" key="6">
    <source>
        <dbReference type="SAM" id="MobiDB-lite"/>
    </source>
</evidence>
<evidence type="ECO:0000256" key="3">
    <source>
        <dbReference type="ARBA" id="ARBA00022670"/>
    </source>
</evidence>
<accession>A0A922P5Y1</accession>
<reference evidence="7 8" key="1">
    <citation type="submission" date="2014-06" db="EMBL/GenBank/DDBJ databases">
        <title>Rhizobium pelagicum/R2-400B4.</title>
        <authorList>
            <person name="Kimes N.E."/>
            <person name="Lopez-Perez M."/>
        </authorList>
    </citation>
    <scope>NUCLEOTIDE SEQUENCE [LARGE SCALE GENOMIC DNA]</scope>
    <source>
        <strain evidence="7 8">R2-400B4</strain>
    </source>
</reference>
<evidence type="ECO:0000256" key="2">
    <source>
        <dbReference type="ARBA" id="ARBA00022438"/>
    </source>
</evidence>
<name>A0A922P5Y1_9HYPH</name>
<dbReference type="GO" id="GO:0046872">
    <property type="term" value="F:metal ion binding"/>
    <property type="evidence" value="ECO:0007669"/>
    <property type="project" value="UniProtKB-KW"/>
</dbReference>
<comment type="similarity">
    <text evidence="1">Belongs to the peptidase M42 family.</text>
</comment>
<keyword evidence="4" id="KW-0479">Metal-binding</keyword>
<dbReference type="CDD" id="cd05657">
    <property type="entry name" value="M42_glucanase_like"/>
    <property type="match status" value="1"/>
</dbReference>
<dbReference type="Pfam" id="PF05343">
    <property type="entry name" value="Peptidase_M42"/>
    <property type="match status" value="1"/>
</dbReference>
<keyword evidence="3" id="KW-0645">Protease</keyword>
<dbReference type="OrthoDB" id="361940at2"/>
<dbReference type="GO" id="GO:0004177">
    <property type="term" value="F:aminopeptidase activity"/>
    <property type="evidence" value="ECO:0007669"/>
    <property type="project" value="UniProtKB-KW"/>
</dbReference>
<gene>
    <name evidence="7" type="ORF">GV68_00600</name>
</gene>
<dbReference type="SUPFAM" id="SSF53187">
    <property type="entry name" value="Zn-dependent exopeptidases"/>
    <property type="match status" value="1"/>
</dbReference>
<dbReference type="Gene3D" id="2.40.30.40">
    <property type="entry name" value="Peptidase M42, domain 2"/>
    <property type="match status" value="1"/>
</dbReference>
<dbReference type="InterPro" id="IPR051464">
    <property type="entry name" value="Peptidase_M42_aminopept"/>
</dbReference>
<keyword evidence="2" id="KW-0031">Aminopeptidase</keyword>
<evidence type="ECO:0000313" key="7">
    <source>
        <dbReference type="EMBL" id="KEQ10820.1"/>
    </source>
</evidence>
<dbReference type="NCBIfam" id="TIGR03106">
    <property type="entry name" value="trio_M42_hydro"/>
    <property type="match status" value="1"/>
</dbReference>
<evidence type="ECO:0000313" key="8">
    <source>
        <dbReference type="Proteomes" id="UP000052167"/>
    </source>
</evidence>
<dbReference type="EMBL" id="JOKJ01000001">
    <property type="protein sequence ID" value="KEQ10820.1"/>
    <property type="molecule type" value="Genomic_DNA"/>
</dbReference>
<dbReference type="Proteomes" id="UP000052167">
    <property type="component" value="Unassembled WGS sequence"/>
</dbReference>
<dbReference type="PANTHER" id="PTHR32481:SF7">
    <property type="entry name" value="AMINOPEPTIDASE YHFE-RELATED"/>
    <property type="match status" value="1"/>
</dbReference>
<sequence>MTIDIDENYLLGQLKALLAISSPTGYTDEIVHYCSRELERLGLHPELTRRGAIRAIRQGSRRRGARAMVTHLDTLGAQVKFIKDNGRLELVPIGHWSARFAEGARVTIFSSKGSFRGTILPLKASGHTFNDEVDTLPVGWRYVELRIDALTHSLQETRALGIDVGDTVAIDPTPEFLDNGFINSRHLDNKAGVAIALAAIEALERAGAATPVDTHWLFTIAEEVGVGASSVITADVASMLAIDNGTTAPGQNSSEFGVTIAMADQSGPFDYHLTKKLVDLCKVEEIPYQKDVFRYYRSDSASAIEAGHDVRTSLVTFGVDASHGYERIHTDALLSVAKLVGAFAVSPVEIQRDLQPISGVEGFTHQPTELADQPHPTPAEAKAASHAGND</sequence>
<dbReference type="InterPro" id="IPR023367">
    <property type="entry name" value="Peptidase_M42_dom2"/>
</dbReference>
<dbReference type="AlphaFoldDB" id="A0A922P5Y1"/>
<organism evidence="7 8">
    <name type="scientific">Pseudorhizobium pelagicum</name>
    <dbReference type="NCBI Taxonomy" id="1509405"/>
    <lineage>
        <taxon>Bacteria</taxon>
        <taxon>Pseudomonadati</taxon>
        <taxon>Pseudomonadota</taxon>
        <taxon>Alphaproteobacteria</taxon>
        <taxon>Hyphomicrobiales</taxon>
        <taxon>Rhizobiaceae</taxon>
        <taxon>Rhizobium/Agrobacterium group</taxon>
        <taxon>Pseudorhizobium</taxon>
    </lineage>
</organism>
<keyword evidence="8" id="KW-1185">Reference proteome</keyword>
<protein>
    <submittedName>
        <fullName evidence="7">Peptidase M42</fullName>
    </submittedName>
</protein>
<evidence type="ECO:0000256" key="4">
    <source>
        <dbReference type="ARBA" id="ARBA00022723"/>
    </source>
</evidence>
<dbReference type="InterPro" id="IPR017537">
    <property type="entry name" value="Peptidase_M42_hydrolase"/>
</dbReference>
<comment type="caution">
    <text evidence="7">The sequence shown here is derived from an EMBL/GenBank/DDBJ whole genome shotgun (WGS) entry which is preliminary data.</text>
</comment>
<dbReference type="GO" id="GO:0006508">
    <property type="term" value="P:proteolysis"/>
    <property type="evidence" value="ECO:0007669"/>
    <property type="project" value="UniProtKB-KW"/>
</dbReference>
<proteinExistence type="inferred from homology"/>
<evidence type="ECO:0000256" key="1">
    <source>
        <dbReference type="ARBA" id="ARBA00006272"/>
    </source>
</evidence>
<dbReference type="SUPFAM" id="SSF101821">
    <property type="entry name" value="Aminopeptidase/glucanase lid domain"/>
    <property type="match status" value="1"/>
</dbReference>
<dbReference type="Gene3D" id="3.40.630.10">
    <property type="entry name" value="Zn peptidases"/>
    <property type="match status" value="1"/>
</dbReference>